<dbReference type="PANTHER" id="PTHR32226">
    <property type="entry name" value="TELO2-INTERACTING PROTEIN 2"/>
    <property type="match status" value="1"/>
</dbReference>
<keyword evidence="3" id="KW-1185">Reference proteome</keyword>
<evidence type="ECO:0000256" key="1">
    <source>
        <dbReference type="ARBA" id="ARBA00034736"/>
    </source>
</evidence>
<evidence type="ECO:0000313" key="2">
    <source>
        <dbReference type="EMBL" id="KAL3390450.1"/>
    </source>
</evidence>
<proteinExistence type="inferred from homology"/>
<protein>
    <recommendedName>
        <fullName evidence="4">TELO2-interacting protein 2</fullName>
    </recommendedName>
</protein>
<name>A0ABD2WCM9_9HYME</name>
<accession>A0ABD2WCM9</accession>
<comment type="caution">
    <text evidence="2">The sequence shown here is derived from an EMBL/GenBank/DDBJ whole genome shotgun (WGS) entry which is preliminary data.</text>
</comment>
<dbReference type="EMBL" id="JBJJXI010000117">
    <property type="protein sequence ID" value="KAL3390450.1"/>
    <property type="molecule type" value="Genomic_DNA"/>
</dbReference>
<dbReference type="PANTHER" id="PTHR32226:SF2">
    <property type="entry name" value="TELO2-INTERACTING PROTEIN 2"/>
    <property type="match status" value="1"/>
</dbReference>
<dbReference type="Proteomes" id="UP001627154">
    <property type="component" value="Unassembled WGS sequence"/>
</dbReference>
<evidence type="ECO:0008006" key="4">
    <source>
        <dbReference type="Google" id="ProtNLM"/>
    </source>
</evidence>
<gene>
    <name evidence="2" type="ORF">TKK_014612</name>
</gene>
<dbReference type="InterPro" id="IPR018870">
    <property type="entry name" value="Tti2"/>
</dbReference>
<evidence type="ECO:0000313" key="3">
    <source>
        <dbReference type="Proteomes" id="UP001627154"/>
    </source>
</evidence>
<organism evidence="2 3">
    <name type="scientific">Trichogramma kaykai</name>
    <dbReference type="NCBI Taxonomy" id="54128"/>
    <lineage>
        <taxon>Eukaryota</taxon>
        <taxon>Metazoa</taxon>
        <taxon>Ecdysozoa</taxon>
        <taxon>Arthropoda</taxon>
        <taxon>Hexapoda</taxon>
        <taxon>Insecta</taxon>
        <taxon>Pterygota</taxon>
        <taxon>Neoptera</taxon>
        <taxon>Endopterygota</taxon>
        <taxon>Hymenoptera</taxon>
        <taxon>Apocrita</taxon>
        <taxon>Proctotrupomorpha</taxon>
        <taxon>Chalcidoidea</taxon>
        <taxon>Trichogrammatidae</taxon>
        <taxon>Trichogramma</taxon>
    </lineage>
</organism>
<sequence>MMDRALTSRDDVEKVVVLVEKTLVPKHSQSIRPCAADDFKNYKETLKCNLELIKNLLEDKIIINSNIEKILIKIFIIVGEQSSLQLWNDEEHVQQAKVIENKLCEIFNCENVGIWLENEDNFNKISVELRPKLLKDTWKSYPGAVACYKWLLQTMSSSMTRSQLNSVTPILSFQLFSIIPTALIICDDYVEENKLTGLECLQMIINSSSKTRLLQKANLDKVIFDTLLNMTYKTEKKPLLPLYFCIAGLLDIFEYNDKFCESKKTFDWSERDTIIQVTINQMKLHFNVESCADYSECLTLLLNKFSSKWALHLIETFHQLCEITNYNATVIPLINVIKNYLLIYKPQDPQVYQILQTDLLKVKLMLDMQEQPFEEVESNLSIFESMHSLLEKLCPNLVKNLNKLI</sequence>
<dbReference type="AlphaFoldDB" id="A0ABD2WCM9"/>
<reference evidence="2 3" key="1">
    <citation type="journal article" date="2024" name="bioRxiv">
        <title>A reference genome for Trichogramma kaykai: A tiny desert-dwelling parasitoid wasp with competing sex-ratio distorters.</title>
        <authorList>
            <person name="Culotta J."/>
            <person name="Lindsey A.R."/>
        </authorList>
    </citation>
    <scope>NUCLEOTIDE SEQUENCE [LARGE SCALE GENOMIC DNA]</scope>
    <source>
        <strain evidence="2 3">KSX58</strain>
    </source>
</reference>
<comment type="similarity">
    <text evidence="1">Belongs to the TTI2 family.</text>
</comment>
<dbReference type="Pfam" id="PF10521">
    <property type="entry name" value="Tti2"/>
    <property type="match status" value="1"/>
</dbReference>